<dbReference type="InterPro" id="IPR000923">
    <property type="entry name" value="BlueCu_1"/>
</dbReference>
<dbReference type="GO" id="GO:0042597">
    <property type="term" value="C:periplasmic space"/>
    <property type="evidence" value="ECO:0007669"/>
    <property type="project" value="UniProtKB-SubCell"/>
</dbReference>
<feature type="binding site" evidence="7">
    <location>
        <position position="118"/>
    </location>
    <ligand>
        <name>Cu cation</name>
        <dbReference type="ChEBI" id="CHEBI:23378"/>
    </ligand>
</feature>
<reference evidence="9" key="1">
    <citation type="journal article" date="2014" name="Int. J. Syst. Evol. Microbiol.">
        <title>Complete genome sequence of Corynebacterium casei LMG S-19264T (=DSM 44701T), isolated from a smear-ripened cheese.</title>
        <authorList>
            <consortium name="US DOE Joint Genome Institute (JGI-PGF)"/>
            <person name="Walter F."/>
            <person name="Albersmeier A."/>
            <person name="Kalinowski J."/>
            <person name="Ruckert C."/>
        </authorList>
    </citation>
    <scope>NUCLEOTIDE SEQUENCE</scope>
    <source>
        <strain evidence="9">CGMCC 1.15290</strain>
    </source>
</reference>
<dbReference type="Proteomes" id="UP000627292">
    <property type="component" value="Unassembled WGS sequence"/>
</dbReference>
<keyword evidence="10" id="KW-1185">Reference proteome</keyword>
<organism evidence="9 10">
    <name type="scientific">Filimonas zeae</name>
    <dbReference type="NCBI Taxonomy" id="1737353"/>
    <lineage>
        <taxon>Bacteria</taxon>
        <taxon>Pseudomonadati</taxon>
        <taxon>Bacteroidota</taxon>
        <taxon>Chitinophagia</taxon>
        <taxon>Chitinophagales</taxon>
        <taxon>Chitinophagaceae</taxon>
        <taxon>Filimonas</taxon>
    </lineage>
</organism>
<evidence type="ECO:0000256" key="2">
    <source>
        <dbReference type="ARBA" id="ARBA00022448"/>
    </source>
</evidence>
<dbReference type="GO" id="GO:0005507">
    <property type="term" value="F:copper ion binding"/>
    <property type="evidence" value="ECO:0007669"/>
    <property type="project" value="InterPro"/>
</dbReference>
<feature type="binding site" evidence="7">
    <location>
        <position position="115"/>
    </location>
    <ligand>
        <name>Cu cation</name>
        <dbReference type="ChEBI" id="CHEBI:23378"/>
    </ligand>
</feature>
<dbReference type="AlphaFoldDB" id="A0A917IR78"/>
<evidence type="ECO:0000256" key="4">
    <source>
        <dbReference type="ARBA" id="ARBA00022764"/>
    </source>
</evidence>
<sequence length="130" mass="14777">MLQGSSKTFSLIINRSFNMKIASVSLVLACLLIFVLFTSFRQPDTPVYVVRMEGMKFIPKHLEIPEGAIVRWINGTNSEHNVVAKEGAFKSPMLAQKNAQYEVRFTRKGTYEYYCAPHRIMGMKGTVVVR</sequence>
<dbReference type="SUPFAM" id="SSF49503">
    <property type="entry name" value="Cupredoxins"/>
    <property type="match status" value="1"/>
</dbReference>
<evidence type="ECO:0000256" key="5">
    <source>
        <dbReference type="ARBA" id="ARBA00022982"/>
    </source>
</evidence>
<keyword evidence="6 7" id="KW-0186">Copper</keyword>
<dbReference type="PRINTS" id="PR00155">
    <property type="entry name" value="AMICYANIN"/>
</dbReference>
<dbReference type="Pfam" id="PF00127">
    <property type="entry name" value="Copper-bind"/>
    <property type="match status" value="1"/>
</dbReference>
<evidence type="ECO:0000313" key="10">
    <source>
        <dbReference type="Proteomes" id="UP000627292"/>
    </source>
</evidence>
<feature type="domain" description="Blue (type 1) copper" evidence="8">
    <location>
        <begin position="51"/>
        <end position="129"/>
    </location>
</feature>
<dbReference type="InterPro" id="IPR002386">
    <property type="entry name" value="Amicyanin/Pseudoazurin"/>
</dbReference>
<dbReference type="PANTHER" id="PTHR36507">
    <property type="entry name" value="BLL1555 PROTEIN"/>
    <property type="match status" value="1"/>
</dbReference>
<dbReference type="PANTHER" id="PTHR36507:SF1">
    <property type="entry name" value="BLL1555 PROTEIN"/>
    <property type="match status" value="1"/>
</dbReference>
<gene>
    <name evidence="9" type="ORF">GCM10011379_10010</name>
</gene>
<name>A0A917IR78_9BACT</name>
<dbReference type="GO" id="GO:0009055">
    <property type="term" value="F:electron transfer activity"/>
    <property type="evidence" value="ECO:0007669"/>
    <property type="project" value="InterPro"/>
</dbReference>
<accession>A0A917IR78</accession>
<feature type="binding site" evidence="7">
    <location>
        <position position="123"/>
    </location>
    <ligand>
        <name>Cu cation</name>
        <dbReference type="ChEBI" id="CHEBI:23378"/>
    </ligand>
</feature>
<evidence type="ECO:0000259" key="8">
    <source>
        <dbReference type="Pfam" id="PF00127"/>
    </source>
</evidence>
<dbReference type="PROSITE" id="PS00196">
    <property type="entry name" value="COPPER_BLUE"/>
    <property type="match status" value="1"/>
</dbReference>
<evidence type="ECO:0000313" key="9">
    <source>
        <dbReference type="EMBL" id="GGH61239.1"/>
    </source>
</evidence>
<reference evidence="9" key="2">
    <citation type="submission" date="2020-09" db="EMBL/GenBank/DDBJ databases">
        <authorList>
            <person name="Sun Q."/>
            <person name="Zhou Y."/>
        </authorList>
    </citation>
    <scope>NUCLEOTIDE SEQUENCE</scope>
    <source>
        <strain evidence="9">CGMCC 1.15290</strain>
    </source>
</reference>
<evidence type="ECO:0000256" key="1">
    <source>
        <dbReference type="ARBA" id="ARBA00004418"/>
    </source>
</evidence>
<comment type="cofactor">
    <cofactor evidence="7">
        <name>Cu cation</name>
        <dbReference type="ChEBI" id="CHEBI:23378"/>
    </cofactor>
    <text evidence="7">Binds 1 copper ion per subunit.</text>
</comment>
<dbReference type="InterPro" id="IPR028871">
    <property type="entry name" value="BlueCu_1_BS"/>
</dbReference>
<dbReference type="EMBL" id="BMIB01000001">
    <property type="protein sequence ID" value="GGH61239.1"/>
    <property type="molecule type" value="Genomic_DNA"/>
</dbReference>
<evidence type="ECO:0000256" key="3">
    <source>
        <dbReference type="ARBA" id="ARBA00022723"/>
    </source>
</evidence>
<comment type="subcellular location">
    <subcellularLocation>
        <location evidence="1">Periplasm</location>
    </subcellularLocation>
</comment>
<keyword evidence="3 7" id="KW-0479">Metal-binding</keyword>
<evidence type="ECO:0000256" key="6">
    <source>
        <dbReference type="ARBA" id="ARBA00023008"/>
    </source>
</evidence>
<protein>
    <recommendedName>
        <fullName evidence="8">Blue (type 1) copper domain-containing protein</fullName>
    </recommendedName>
</protein>
<proteinExistence type="predicted"/>
<keyword evidence="5" id="KW-0249">Electron transport</keyword>
<comment type="caution">
    <text evidence="9">The sequence shown here is derived from an EMBL/GenBank/DDBJ whole genome shotgun (WGS) entry which is preliminary data.</text>
</comment>
<feature type="binding site" evidence="7">
    <location>
        <position position="80"/>
    </location>
    <ligand>
        <name>Cu cation</name>
        <dbReference type="ChEBI" id="CHEBI:23378"/>
    </ligand>
</feature>
<dbReference type="InterPro" id="IPR008972">
    <property type="entry name" value="Cupredoxin"/>
</dbReference>
<dbReference type="InterPro" id="IPR052721">
    <property type="entry name" value="ET_Amicyanin"/>
</dbReference>
<evidence type="ECO:0000256" key="7">
    <source>
        <dbReference type="PIRSR" id="PIRSR602386-1"/>
    </source>
</evidence>
<dbReference type="Gene3D" id="2.60.40.420">
    <property type="entry name" value="Cupredoxins - blue copper proteins"/>
    <property type="match status" value="1"/>
</dbReference>
<keyword evidence="4" id="KW-0574">Periplasm</keyword>
<keyword evidence="2" id="KW-0813">Transport</keyword>